<dbReference type="SUPFAM" id="SSF52833">
    <property type="entry name" value="Thioredoxin-like"/>
    <property type="match status" value="2"/>
</dbReference>
<dbReference type="Gene3D" id="3.40.30.10">
    <property type="entry name" value="Glutaredoxin"/>
    <property type="match status" value="2"/>
</dbReference>
<proteinExistence type="predicted"/>
<gene>
    <name evidence="4" type="ORF">GZ085_02880</name>
</gene>
<evidence type="ECO:0000313" key="4">
    <source>
        <dbReference type="EMBL" id="NDP47334.1"/>
    </source>
</evidence>
<sequence length="361" mass="41348">MMIRRLPALLALFTAFLSSPLHAEDPKADVKMGAYYGGKSAEYPAWFKNSFLNLKEDIADAHKSGKRVMLMFTQDNCPYCSALVERNLSQRQIETTLKEKFDVIAINIWGDREVVGLDGKTYTEKSYSAAQKIQFTPSLFFFDEKGNTILRLNGYVPPPRMQAALDWVSGHQEHTSSFRDFVAAREAPKQSVGEMISEDFFLKKTSDLQRRSKQPKPLAVFFEQKDCPDCEVLHRRVLADPETRSVIAKFDNVQLDMWSRDMITTPAGKKMSVRNWVKQLGVNYAPGIVLFDPAGKEVIRWESSFRVFHTLGMFDYVVTGDYLKEPNFQRFLGAKTEHIREAGRDVNIWRYADEPITTKAQ</sequence>
<comment type="caution">
    <text evidence="4">The sequence shown here is derived from an EMBL/GenBank/DDBJ whole genome shotgun (WGS) entry which is preliminary data.</text>
</comment>
<name>A0A7C9K955_9PROT</name>
<feature type="signal peptide" evidence="2">
    <location>
        <begin position="1"/>
        <end position="23"/>
    </location>
</feature>
<dbReference type="InterPro" id="IPR036249">
    <property type="entry name" value="Thioredoxin-like_sf"/>
</dbReference>
<dbReference type="Pfam" id="PF13098">
    <property type="entry name" value="Thioredoxin_2"/>
    <property type="match status" value="2"/>
</dbReference>
<feature type="domain" description="Thioredoxin" evidence="3">
    <location>
        <begin position="21"/>
        <end position="170"/>
    </location>
</feature>
<dbReference type="InterPro" id="IPR051099">
    <property type="entry name" value="AGR/TXD"/>
</dbReference>
<dbReference type="PROSITE" id="PS51352">
    <property type="entry name" value="THIOREDOXIN_2"/>
    <property type="match status" value="1"/>
</dbReference>
<dbReference type="PANTHER" id="PTHR15337:SF11">
    <property type="entry name" value="THIOREDOXIN DOMAIN-CONTAINING PROTEIN"/>
    <property type="match status" value="1"/>
</dbReference>
<organism evidence="4 5">
    <name type="scientific">Sulfuriferula multivorans</name>
    <dbReference type="NCBI Taxonomy" id="1559896"/>
    <lineage>
        <taxon>Bacteria</taxon>
        <taxon>Pseudomonadati</taxon>
        <taxon>Pseudomonadota</taxon>
        <taxon>Betaproteobacteria</taxon>
        <taxon>Nitrosomonadales</taxon>
        <taxon>Sulfuricellaceae</taxon>
        <taxon>Sulfuriferula</taxon>
    </lineage>
</organism>
<dbReference type="AlphaFoldDB" id="A0A7C9K955"/>
<evidence type="ECO:0000256" key="2">
    <source>
        <dbReference type="SAM" id="SignalP"/>
    </source>
</evidence>
<dbReference type="PANTHER" id="PTHR15337">
    <property type="entry name" value="ANTERIOR GRADIENT PROTEIN-RELATED"/>
    <property type="match status" value="1"/>
</dbReference>
<feature type="chain" id="PRO_5028821842" evidence="2">
    <location>
        <begin position="24"/>
        <end position="361"/>
    </location>
</feature>
<evidence type="ECO:0000259" key="3">
    <source>
        <dbReference type="PROSITE" id="PS51352"/>
    </source>
</evidence>
<dbReference type="InterPro" id="IPR013766">
    <property type="entry name" value="Thioredoxin_domain"/>
</dbReference>
<dbReference type="InterPro" id="IPR012336">
    <property type="entry name" value="Thioredoxin-like_fold"/>
</dbReference>
<keyword evidence="1 2" id="KW-0732">Signal</keyword>
<dbReference type="EMBL" id="JAAFGW010000024">
    <property type="protein sequence ID" value="NDP47334.1"/>
    <property type="molecule type" value="Genomic_DNA"/>
</dbReference>
<accession>A0A7C9K955</accession>
<protein>
    <submittedName>
        <fullName evidence="4">Thioredoxin fold domain-containing protein</fullName>
    </submittedName>
</protein>
<evidence type="ECO:0000313" key="5">
    <source>
        <dbReference type="Proteomes" id="UP000483432"/>
    </source>
</evidence>
<reference evidence="4 5" key="1">
    <citation type="submission" date="2019-09" db="EMBL/GenBank/DDBJ databases">
        <title>H2 Metabolism Revealed by Metagenomic Analysis in Subglacial Sediment of East Antarctica.</title>
        <authorList>
            <person name="Yang Z."/>
            <person name="Zhang Y."/>
            <person name="Lv Y."/>
            <person name="Yan W."/>
            <person name="Xiao X."/>
            <person name="Sun B."/>
            <person name="Ma H."/>
        </authorList>
    </citation>
    <scope>NUCLEOTIDE SEQUENCE [LARGE SCALE GENOMIC DNA]</scope>
    <source>
        <strain evidence="4">Bin2_2</strain>
    </source>
</reference>
<dbReference type="Proteomes" id="UP000483432">
    <property type="component" value="Unassembled WGS sequence"/>
</dbReference>
<evidence type="ECO:0000256" key="1">
    <source>
        <dbReference type="ARBA" id="ARBA00022729"/>
    </source>
</evidence>